<comment type="cofactor">
    <cofactor evidence="2">
        <name>Mg(2+)</name>
        <dbReference type="ChEBI" id="CHEBI:18420"/>
    </cofactor>
</comment>
<dbReference type="GO" id="GO:0046872">
    <property type="term" value="F:metal ion binding"/>
    <property type="evidence" value="ECO:0007669"/>
    <property type="project" value="UniProtKB-KW"/>
</dbReference>
<keyword evidence="4" id="KW-0479">Metal-binding</keyword>
<feature type="compositionally biased region" description="Polar residues" evidence="10">
    <location>
        <begin position="208"/>
        <end position="218"/>
    </location>
</feature>
<dbReference type="Pfam" id="PF00481">
    <property type="entry name" value="PP2C"/>
    <property type="match status" value="1"/>
</dbReference>
<dbReference type="PANTHER" id="PTHR47992">
    <property type="entry name" value="PROTEIN PHOSPHATASE"/>
    <property type="match status" value="1"/>
</dbReference>
<reference evidence="12" key="1">
    <citation type="submission" date="2020-12" db="EMBL/GenBank/DDBJ databases">
        <authorList>
            <person name="Iha C."/>
        </authorList>
    </citation>
    <scope>NUCLEOTIDE SEQUENCE</scope>
</reference>
<proteinExistence type="inferred from homology"/>
<protein>
    <recommendedName>
        <fullName evidence="3">protein-serine/threonine phosphatase</fullName>
        <ecNumber evidence="3">3.1.3.16</ecNumber>
    </recommendedName>
</protein>
<comment type="similarity">
    <text evidence="9">Belongs to the PP2C family.</text>
</comment>
<accession>A0A8S1IUD5</accession>
<evidence type="ECO:0000256" key="9">
    <source>
        <dbReference type="RuleBase" id="RU003465"/>
    </source>
</evidence>
<evidence type="ECO:0000256" key="2">
    <source>
        <dbReference type="ARBA" id="ARBA00001946"/>
    </source>
</evidence>
<comment type="caution">
    <text evidence="12">The sequence shown here is derived from an EMBL/GenBank/DDBJ whole genome shotgun (WGS) entry which is preliminary data.</text>
</comment>
<dbReference type="SUPFAM" id="SSF81606">
    <property type="entry name" value="PP2C-like"/>
    <property type="match status" value="1"/>
</dbReference>
<dbReference type="CDD" id="cd00143">
    <property type="entry name" value="PP2Cc"/>
    <property type="match status" value="1"/>
</dbReference>
<evidence type="ECO:0000256" key="7">
    <source>
        <dbReference type="ARBA" id="ARBA00022912"/>
    </source>
</evidence>
<sequence length="435" mass="45852">MSPGVETTAAGGGPALPPLTTLFMPNSAELVAAAGSVNGTDMEMHNVVTDEKSPGLARASRFRPVPVPFHSVADKWSSPAIAYRNSQGLRESMEDYGVVVGNLVQVPLVFQPGDRVVPVALGKEKGLWALWEDGCASPRSTLTGFPSGAGAQGLRHAEVQFHFAGVYDGHGGPEVARQVAENLHLHVREAFGALMATSLVACVGGTTQGDDVTRQGQGDATGRPKDDHRWGLTLPQVSSAIGRAFRLMDGQLQESGMARDVGSTAVVALVSGSHLCVANCGDSRAVLSRGGAAYRLSRDHKPDLEDEEARIKACGGEVLNYGGSRVMGVLAMSRALGDHCLSNFGIIAEPEVTLIEASPEDDFLVLASDGLWDVLTDNEAVSLIHKCFQRAEASDMGQQMCVSLAGRVLIKAALDRGSKDNIAVAIVDLRGNRKH</sequence>
<keyword evidence="5 9" id="KW-0378">Hydrolase</keyword>
<keyword evidence="6" id="KW-0460">Magnesium</keyword>
<evidence type="ECO:0000256" key="8">
    <source>
        <dbReference type="ARBA" id="ARBA00023211"/>
    </source>
</evidence>
<dbReference type="PROSITE" id="PS51746">
    <property type="entry name" value="PPM_2"/>
    <property type="match status" value="1"/>
</dbReference>
<dbReference type="PROSITE" id="PS01032">
    <property type="entry name" value="PPM_1"/>
    <property type="match status" value="1"/>
</dbReference>
<evidence type="ECO:0000256" key="6">
    <source>
        <dbReference type="ARBA" id="ARBA00022842"/>
    </source>
</evidence>
<dbReference type="Gene3D" id="3.60.40.10">
    <property type="entry name" value="PPM-type phosphatase domain"/>
    <property type="match status" value="1"/>
</dbReference>
<comment type="cofactor">
    <cofactor evidence="1">
        <name>Mn(2+)</name>
        <dbReference type="ChEBI" id="CHEBI:29035"/>
    </cofactor>
</comment>
<dbReference type="AlphaFoldDB" id="A0A8S1IUD5"/>
<gene>
    <name evidence="12" type="ORF">OSTQU699_LOCUS284</name>
</gene>
<keyword evidence="13" id="KW-1185">Reference proteome</keyword>
<evidence type="ECO:0000256" key="4">
    <source>
        <dbReference type="ARBA" id="ARBA00022723"/>
    </source>
</evidence>
<dbReference type="SMART" id="SM00331">
    <property type="entry name" value="PP2C_SIG"/>
    <property type="match status" value="1"/>
</dbReference>
<evidence type="ECO:0000313" key="13">
    <source>
        <dbReference type="Proteomes" id="UP000708148"/>
    </source>
</evidence>
<evidence type="ECO:0000256" key="3">
    <source>
        <dbReference type="ARBA" id="ARBA00013081"/>
    </source>
</evidence>
<evidence type="ECO:0000259" key="11">
    <source>
        <dbReference type="PROSITE" id="PS51746"/>
    </source>
</evidence>
<evidence type="ECO:0000256" key="10">
    <source>
        <dbReference type="SAM" id="MobiDB-lite"/>
    </source>
</evidence>
<dbReference type="GO" id="GO:0004722">
    <property type="term" value="F:protein serine/threonine phosphatase activity"/>
    <property type="evidence" value="ECO:0007669"/>
    <property type="project" value="UniProtKB-EC"/>
</dbReference>
<dbReference type="EMBL" id="CAJHUC010000283">
    <property type="protein sequence ID" value="CAD7694923.1"/>
    <property type="molecule type" value="Genomic_DNA"/>
</dbReference>
<dbReference type="InterPro" id="IPR015655">
    <property type="entry name" value="PP2C"/>
</dbReference>
<feature type="domain" description="PPM-type phosphatase" evidence="11">
    <location>
        <begin position="142"/>
        <end position="429"/>
    </location>
</feature>
<dbReference type="SMART" id="SM00332">
    <property type="entry name" value="PP2Cc"/>
    <property type="match status" value="1"/>
</dbReference>
<dbReference type="EC" id="3.1.3.16" evidence="3"/>
<keyword evidence="8" id="KW-0464">Manganese</keyword>
<keyword evidence="7 9" id="KW-0904">Protein phosphatase</keyword>
<dbReference type="InterPro" id="IPR001932">
    <property type="entry name" value="PPM-type_phosphatase-like_dom"/>
</dbReference>
<dbReference type="OrthoDB" id="420076at2759"/>
<evidence type="ECO:0000256" key="1">
    <source>
        <dbReference type="ARBA" id="ARBA00001936"/>
    </source>
</evidence>
<dbReference type="Proteomes" id="UP000708148">
    <property type="component" value="Unassembled WGS sequence"/>
</dbReference>
<name>A0A8S1IUD5_9CHLO</name>
<organism evidence="12 13">
    <name type="scientific">Ostreobium quekettii</name>
    <dbReference type="NCBI Taxonomy" id="121088"/>
    <lineage>
        <taxon>Eukaryota</taxon>
        <taxon>Viridiplantae</taxon>
        <taxon>Chlorophyta</taxon>
        <taxon>core chlorophytes</taxon>
        <taxon>Ulvophyceae</taxon>
        <taxon>TCBD clade</taxon>
        <taxon>Bryopsidales</taxon>
        <taxon>Ostreobineae</taxon>
        <taxon>Ostreobiaceae</taxon>
        <taxon>Ostreobium</taxon>
    </lineage>
</organism>
<dbReference type="InterPro" id="IPR036457">
    <property type="entry name" value="PPM-type-like_dom_sf"/>
</dbReference>
<evidence type="ECO:0000256" key="5">
    <source>
        <dbReference type="ARBA" id="ARBA00022801"/>
    </source>
</evidence>
<feature type="region of interest" description="Disordered" evidence="10">
    <location>
        <begin position="207"/>
        <end position="228"/>
    </location>
</feature>
<dbReference type="InterPro" id="IPR000222">
    <property type="entry name" value="PP2C_BS"/>
</dbReference>
<evidence type="ECO:0000313" key="12">
    <source>
        <dbReference type="EMBL" id="CAD7694923.1"/>
    </source>
</evidence>